<dbReference type="InterPro" id="IPR003673">
    <property type="entry name" value="CoA-Trfase_fam_III"/>
</dbReference>
<evidence type="ECO:0000313" key="6">
    <source>
        <dbReference type="EMBL" id="CAB5063260.1"/>
    </source>
</evidence>
<evidence type="ECO:0000313" key="5">
    <source>
        <dbReference type="EMBL" id="CAB4932563.1"/>
    </source>
</evidence>
<dbReference type="EMBL" id="CAEZWT010000018">
    <property type="protein sequence ID" value="CAB4665168.1"/>
    <property type="molecule type" value="Genomic_DNA"/>
</dbReference>
<dbReference type="PANTHER" id="PTHR48207">
    <property type="entry name" value="SUCCINATE--HYDROXYMETHYLGLUTARATE COA-TRANSFERASE"/>
    <property type="match status" value="1"/>
</dbReference>
<evidence type="ECO:0000313" key="4">
    <source>
        <dbReference type="EMBL" id="CAB4856245.1"/>
    </source>
</evidence>
<dbReference type="InterPro" id="IPR044855">
    <property type="entry name" value="CoA-Trfase_III_dom3_sf"/>
</dbReference>
<evidence type="ECO:0000313" key="2">
    <source>
        <dbReference type="EMBL" id="CAB4665168.1"/>
    </source>
</evidence>
<evidence type="ECO:0000313" key="3">
    <source>
        <dbReference type="EMBL" id="CAB4752023.1"/>
    </source>
</evidence>
<dbReference type="PANTHER" id="PTHR48207:SF3">
    <property type="entry name" value="SUCCINATE--HYDROXYMETHYLGLUTARATE COA-TRANSFERASE"/>
    <property type="match status" value="1"/>
</dbReference>
<dbReference type="Gene3D" id="3.30.1540.10">
    <property type="entry name" value="formyl-coa transferase, domain 3"/>
    <property type="match status" value="1"/>
</dbReference>
<dbReference type="Pfam" id="PF02515">
    <property type="entry name" value="CoA_transf_3"/>
    <property type="match status" value="1"/>
</dbReference>
<accession>A0A6J7CGN7</accession>
<dbReference type="AlphaFoldDB" id="A0A6J7CGN7"/>
<reference evidence="4" key="1">
    <citation type="submission" date="2020-05" db="EMBL/GenBank/DDBJ databases">
        <authorList>
            <person name="Chiriac C."/>
            <person name="Salcher M."/>
            <person name="Ghai R."/>
            <person name="Kavagutti S V."/>
        </authorList>
    </citation>
    <scope>NUCLEOTIDE SEQUENCE</scope>
</reference>
<dbReference type="InterPro" id="IPR023606">
    <property type="entry name" value="CoA-Trfase_III_dom_1_sf"/>
</dbReference>
<organism evidence="4">
    <name type="scientific">freshwater metagenome</name>
    <dbReference type="NCBI Taxonomy" id="449393"/>
    <lineage>
        <taxon>unclassified sequences</taxon>
        <taxon>metagenomes</taxon>
        <taxon>ecological metagenomes</taxon>
    </lineage>
</organism>
<gene>
    <name evidence="2" type="ORF">UFOPK2289_00797</name>
    <name evidence="3" type="ORF">UFOPK2822_00869</name>
    <name evidence="4" type="ORF">UFOPK3346_00174</name>
    <name evidence="5" type="ORF">UFOPK3670_01385</name>
    <name evidence="6" type="ORF">UFOPK4308_01303</name>
</gene>
<proteinExistence type="predicted"/>
<evidence type="ECO:0000256" key="1">
    <source>
        <dbReference type="ARBA" id="ARBA00022679"/>
    </source>
</evidence>
<dbReference type="EMBL" id="CAFBMV010000015">
    <property type="protein sequence ID" value="CAB4932563.1"/>
    <property type="molecule type" value="Genomic_DNA"/>
</dbReference>
<dbReference type="EMBL" id="CAFBQL010000010">
    <property type="protein sequence ID" value="CAB5063260.1"/>
    <property type="molecule type" value="Genomic_DNA"/>
</dbReference>
<dbReference type="EMBL" id="CAFBLE010000001">
    <property type="protein sequence ID" value="CAB4856245.1"/>
    <property type="molecule type" value="Genomic_DNA"/>
</dbReference>
<keyword evidence="1" id="KW-0808">Transferase</keyword>
<protein>
    <submittedName>
        <fullName evidence="4">Unannotated protein</fullName>
    </submittedName>
</protein>
<dbReference type="Gene3D" id="3.40.50.10540">
    <property type="entry name" value="Crotonobetainyl-coa:carnitine coa-transferase, domain 1"/>
    <property type="match status" value="1"/>
</dbReference>
<dbReference type="InterPro" id="IPR050483">
    <property type="entry name" value="CoA-transferase_III_domain"/>
</dbReference>
<sequence>MSTANKALGALPLHGIKVLDATSNIAGPFGGTVLGDLGAEVIKIETPAGDPARSMAPVDGDRSAYFHVVNRNKVATTIDLKSREGRAHLDELLGSADVFLTNFLPERLQSLGLISDELMQKHPHLIIGNLSSYGSVGPDSDWPGYDATLQARTGIMNVTGEADGNPVRAGVSVLDIGAGTWLALGILAALVKRNNTGKGSLVETSLFETGALWVSYHVAANELTGEASKRSGSGHPAFSPYGIFATKNGKICIGVGSDNIFGKLCEVISRLDLVSDSRFARNVERVANATALRNEIESALSSNEAKYWTSKLSQAGVAAESLMLPENLLTDAQAQAMDVMLKYPDESSGIGSLPGLPLRFDGERPQIRKPAPHRDL</sequence>
<dbReference type="GO" id="GO:0008410">
    <property type="term" value="F:CoA-transferase activity"/>
    <property type="evidence" value="ECO:0007669"/>
    <property type="project" value="TreeGrafter"/>
</dbReference>
<dbReference type="EMBL" id="CAEZZC010000011">
    <property type="protein sequence ID" value="CAB4752023.1"/>
    <property type="molecule type" value="Genomic_DNA"/>
</dbReference>
<name>A0A6J7CGN7_9ZZZZ</name>
<dbReference type="SUPFAM" id="SSF89796">
    <property type="entry name" value="CoA-transferase family III (CaiB/BaiF)"/>
    <property type="match status" value="1"/>
</dbReference>